<dbReference type="GO" id="GO:0003676">
    <property type="term" value="F:nucleic acid binding"/>
    <property type="evidence" value="ECO:0007669"/>
    <property type="project" value="InterPro"/>
</dbReference>
<name>A0A9W6TU82_9STRA</name>
<dbReference type="Gene3D" id="1.10.340.70">
    <property type="match status" value="1"/>
</dbReference>
<dbReference type="Gene3D" id="3.30.420.10">
    <property type="entry name" value="Ribonuclease H-like superfamily/Ribonuclease H"/>
    <property type="match status" value="1"/>
</dbReference>
<reference evidence="8" key="1">
    <citation type="submission" date="2023-04" db="EMBL/GenBank/DDBJ databases">
        <title>Phytophthora lilii NBRC 32176.</title>
        <authorList>
            <person name="Ichikawa N."/>
            <person name="Sato H."/>
            <person name="Tonouchi N."/>
        </authorList>
    </citation>
    <scope>NUCLEOTIDE SEQUENCE</scope>
    <source>
        <strain evidence="8">NBRC 32176</strain>
    </source>
</reference>
<evidence type="ECO:0000256" key="6">
    <source>
        <dbReference type="ARBA" id="ARBA00022918"/>
    </source>
</evidence>
<dbReference type="AlphaFoldDB" id="A0A9W6TU82"/>
<keyword evidence="1" id="KW-0808">Transferase</keyword>
<evidence type="ECO:0000256" key="4">
    <source>
        <dbReference type="ARBA" id="ARBA00022759"/>
    </source>
</evidence>
<dbReference type="PANTHER" id="PTHR37984:SF5">
    <property type="entry name" value="PROTEIN NYNRIN-LIKE"/>
    <property type="match status" value="1"/>
</dbReference>
<dbReference type="Pfam" id="PF17921">
    <property type="entry name" value="Integrase_H2C2"/>
    <property type="match status" value="1"/>
</dbReference>
<dbReference type="OrthoDB" id="111931at2759"/>
<dbReference type="GO" id="GO:0016787">
    <property type="term" value="F:hydrolase activity"/>
    <property type="evidence" value="ECO:0007669"/>
    <property type="project" value="UniProtKB-KW"/>
</dbReference>
<dbReference type="PANTHER" id="PTHR37984">
    <property type="entry name" value="PROTEIN CBG26694"/>
    <property type="match status" value="1"/>
</dbReference>
<dbReference type="InterPro" id="IPR041588">
    <property type="entry name" value="Integrase_H2C2"/>
</dbReference>
<keyword evidence="2" id="KW-0548">Nucleotidyltransferase</keyword>
<evidence type="ECO:0000256" key="5">
    <source>
        <dbReference type="ARBA" id="ARBA00022801"/>
    </source>
</evidence>
<keyword evidence="9" id="KW-1185">Reference proteome</keyword>
<dbReference type="InterPro" id="IPR036397">
    <property type="entry name" value="RNaseH_sf"/>
</dbReference>
<evidence type="ECO:0000313" key="9">
    <source>
        <dbReference type="Proteomes" id="UP001165083"/>
    </source>
</evidence>
<dbReference type="FunFam" id="1.10.340.70:FF:000001">
    <property type="entry name" value="Retrovirus-related Pol polyprotein from transposon gypsy-like Protein"/>
    <property type="match status" value="1"/>
</dbReference>
<gene>
    <name evidence="8" type="ORF">Plil01_000740200</name>
</gene>
<dbReference type="InterPro" id="IPR043502">
    <property type="entry name" value="DNA/RNA_pol_sf"/>
</dbReference>
<feature type="domain" description="Integrase catalytic" evidence="7">
    <location>
        <begin position="378"/>
        <end position="522"/>
    </location>
</feature>
<dbReference type="PROSITE" id="PS50994">
    <property type="entry name" value="INTEGRASE"/>
    <property type="match status" value="1"/>
</dbReference>
<dbReference type="GO" id="GO:0003964">
    <property type="term" value="F:RNA-directed DNA polymerase activity"/>
    <property type="evidence" value="ECO:0007669"/>
    <property type="project" value="UniProtKB-KW"/>
</dbReference>
<dbReference type="EMBL" id="BSXW01000343">
    <property type="protein sequence ID" value="GMF19394.1"/>
    <property type="molecule type" value="Genomic_DNA"/>
</dbReference>
<evidence type="ECO:0000256" key="3">
    <source>
        <dbReference type="ARBA" id="ARBA00022722"/>
    </source>
</evidence>
<dbReference type="InterPro" id="IPR050951">
    <property type="entry name" value="Retrovirus_Pol_polyprotein"/>
</dbReference>
<dbReference type="GO" id="GO:0015074">
    <property type="term" value="P:DNA integration"/>
    <property type="evidence" value="ECO:0007669"/>
    <property type="project" value="InterPro"/>
</dbReference>
<sequence length="522" mass="58590">MFFSEFGDALRAVEEYQDVVSKNPPTGLPPDRGVRHEIDLVPGTKYCVTRQWPLPKEQCDVIDAFFSAKHAAGMVREIKSAHSTPTFCVIAPNGKWRIVHAFNKLNAATIPGRRQSLGRMFFRTTCTPSGMLWEWLVMPQGLSNAPATFNRLSPSCPILALPDPDGPFSVVCDASDFAIGSSLLQDDAEGRERVVAFESRQLKAAEKDYPVNDKELLAMKYALVKFRVHLLGSKPFVIYTDHASLPTATQSPHLSQRMARWLSFFAEYNFEVKYKPGRQNPLADALSRRDIVTDGADPRGIRHGHFVLVVPHDEDLKSRILYETHDTPYGGHLGREKTYSSVRSLYWWPKLYQWTSTYVRTCETCQRVKPSPYTAAPSASLPVPSGLWQSVRMDFAFGLPKDSAGNTGIVVFVDRLSKMAHLAAVPDTIDGEGTASLFLDRVFRQHGLPEAIVSDRDPRFRGNFWTAVFKVLDTRLDMSTADHPQTDGQTERVNRVVEDVLRSVCAEMPKRWSALLPVIDFA</sequence>
<proteinExistence type="predicted"/>
<keyword evidence="5" id="KW-0378">Hydrolase</keyword>
<dbReference type="InterPro" id="IPR001584">
    <property type="entry name" value="Integrase_cat-core"/>
</dbReference>
<dbReference type="CDD" id="cd09274">
    <property type="entry name" value="RNase_HI_RT_Ty3"/>
    <property type="match status" value="1"/>
</dbReference>
<keyword evidence="4" id="KW-0255">Endonuclease</keyword>
<dbReference type="InterPro" id="IPR041373">
    <property type="entry name" value="RT_RNaseH"/>
</dbReference>
<dbReference type="InterPro" id="IPR012337">
    <property type="entry name" value="RNaseH-like_sf"/>
</dbReference>
<accession>A0A9W6TU82</accession>
<comment type="caution">
    <text evidence="8">The sequence shown here is derived from an EMBL/GenBank/DDBJ whole genome shotgun (WGS) entry which is preliminary data.</text>
</comment>
<protein>
    <submittedName>
        <fullName evidence="8">Unnamed protein product</fullName>
    </submittedName>
</protein>
<organism evidence="8 9">
    <name type="scientific">Phytophthora lilii</name>
    <dbReference type="NCBI Taxonomy" id="2077276"/>
    <lineage>
        <taxon>Eukaryota</taxon>
        <taxon>Sar</taxon>
        <taxon>Stramenopiles</taxon>
        <taxon>Oomycota</taxon>
        <taxon>Peronosporomycetes</taxon>
        <taxon>Peronosporales</taxon>
        <taxon>Peronosporaceae</taxon>
        <taxon>Phytophthora</taxon>
    </lineage>
</organism>
<evidence type="ECO:0000313" key="8">
    <source>
        <dbReference type="EMBL" id="GMF19394.1"/>
    </source>
</evidence>
<dbReference type="SUPFAM" id="SSF53098">
    <property type="entry name" value="Ribonuclease H-like"/>
    <property type="match status" value="1"/>
</dbReference>
<dbReference type="GO" id="GO:0004519">
    <property type="term" value="F:endonuclease activity"/>
    <property type="evidence" value="ECO:0007669"/>
    <property type="project" value="UniProtKB-KW"/>
</dbReference>
<keyword evidence="3" id="KW-0540">Nuclease</keyword>
<evidence type="ECO:0000259" key="7">
    <source>
        <dbReference type="PROSITE" id="PS50994"/>
    </source>
</evidence>
<dbReference type="Proteomes" id="UP001165083">
    <property type="component" value="Unassembled WGS sequence"/>
</dbReference>
<evidence type="ECO:0000256" key="1">
    <source>
        <dbReference type="ARBA" id="ARBA00022679"/>
    </source>
</evidence>
<dbReference type="Pfam" id="PF17917">
    <property type="entry name" value="RT_RNaseH"/>
    <property type="match status" value="1"/>
</dbReference>
<evidence type="ECO:0000256" key="2">
    <source>
        <dbReference type="ARBA" id="ARBA00022695"/>
    </source>
</evidence>
<keyword evidence="6" id="KW-0695">RNA-directed DNA polymerase</keyword>
<dbReference type="Gene3D" id="3.10.10.10">
    <property type="entry name" value="HIV Type 1 Reverse Transcriptase, subunit A, domain 1"/>
    <property type="match status" value="1"/>
</dbReference>
<dbReference type="SUPFAM" id="SSF56672">
    <property type="entry name" value="DNA/RNA polymerases"/>
    <property type="match status" value="1"/>
</dbReference>